<organism evidence="2 3">
    <name type="scientific">Rhizobium loti</name>
    <name type="common">Mesorhizobium loti</name>
    <dbReference type="NCBI Taxonomy" id="381"/>
    <lineage>
        <taxon>Bacteria</taxon>
        <taxon>Pseudomonadati</taxon>
        <taxon>Pseudomonadota</taxon>
        <taxon>Alphaproteobacteria</taxon>
        <taxon>Hyphomicrobiales</taxon>
        <taxon>Phyllobacteriaceae</taxon>
        <taxon>Mesorhizobium</taxon>
    </lineage>
</organism>
<dbReference type="Proteomes" id="UP000245631">
    <property type="component" value="Unassembled WGS sequence"/>
</dbReference>
<accession>A0A8E2WDP1</accession>
<name>A0A8E2WDP1_RHILI</name>
<dbReference type="AlphaFoldDB" id="A0A8E2WDP1"/>
<evidence type="ECO:0000256" key="1">
    <source>
        <dbReference type="SAM" id="MobiDB-lite"/>
    </source>
</evidence>
<protein>
    <submittedName>
        <fullName evidence="2">Uncharacterized protein DUF4150</fullName>
    </submittedName>
</protein>
<evidence type="ECO:0000313" key="2">
    <source>
        <dbReference type="EMBL" id="PWJ92323.1"/>
    </source>
</evidence>
<gene>
    <name evidence="2" type="ORF">C8D77_10295</name>
</gene>
<dbReference type="GeneID" id="61051142"/>
<feature type="region of interest" description="Disordered" evidence="1">
    <location>
        <begin position="308"/>
        <end position="335"/>
    </location>
</feature>
<comment type="caution">
    <text evidence="2">The sequence shown here is derived from an EMBL/GenBank/DDBJ whole genome shotgun (WGS) entry which is preliminary data.</text>
</comment>
<sequence length="359" mass="38508">MTKNVFAGKWEIAAENGMNKSIARFPDVCMSPPSPPAGPIPIPYPDTSFSNNLKSGSSTVKIGGKGAALAQESYYQESVLGDEAATRTFGANVVTHQITGKTYFQAWCMDVKFEGKNVCRHFDITTSNHASGGTTTAPLTSLEMMAITVFQQKLDSGICPCCDEAAHEWQKDPKGGMFKLVTEDRFLSKRVGAIPDSSSMKGALVNAANDLLAKKAAARAAAKANPAAACNNVHPERTDPCALYCDIPAGTRYPPATPGGKGKTPAQKCSENFREAKRKQTMRYWEGKLNAGKPPDQHVKFGKKEKINHKTPKFGGGCSSPKNTVPESAMGGPECTDIETAQTTFETEMSRVEQSLGLT</sequence>
<dbReference type="RefSeq" id="WP_109661606.1">
    <property type="nucleotide sequence ID" value="NZ_QGGH01000002.1"/>
</dbReference>
<dbReference type="EMBL" id="QGGH01000002">
    <property type="protein sequence ID" value="PWJ92323.1"/>
    <property type="molecule type" value="Genomic_DNA"/>
</dbReference>
<evidence type="ECO:0000313" key="3">
    <source>
        <dbReference type="Proteomes" id="UP000245631"/>
    </source>
</evidence>
<proteinExistence type="predicted"/>
<reference evidence="2 3" key="1">
    <citation type="submission" date="2018-05" db="EMBL/GenBank/DDBJ databases">
        <title>Genomic Encyclopedia of Type Strains, Phase IV (KMG-IV): sequencing the most valuable type-strain genomes for metagenomic binning, comparative biology and taxonomic classification.</title>
        <authorList>
            <person name="Goeker M."/>
        </authorList>
    </citation>
    <scope>NUCLEOTIDE SEQUENCE [LARGE SCALE GENOMIC DNA]</scope>
    <source>
        <strain evidence="2 3">DSM 2626</strain>
    </source>
</reference>
<dbReference type="Pfam" id="PF13665">
    <property type="entry name" value="Tox-PAAR-like"/>
    <property type="match status" value="1"/>
</dbReference>